<dbReference type="PANTHER" id="PTHR11066">
    <property type="entry name" value="ACYL-COA THIOESTERASE"/>
    <property type="match status" value="1"/>
</dbReference>
<dbReference type="CDD" id="cd03445">
    <property type="entry name" value="Thioesterase_II_repeat2"/>
    <property type="match status" value="1"/>
</dbReference>
<dbReference type="InterPro" id="IPR029069">
    <property type="entry name" value="HotDog_dom_sf"/>
</dbReference>
<dbReference type="InterPro" id="IPR003703">
    <property type="entry name" value="Acyl_CoA_thio"/>
</dbReference>
<dbReference type="Pfam" id="PF20789">
    <property type="entry name" value="4HBT_3C"/>
    <property type="match status" value="1"/>
</dbReference>
<dbReference type="InterPro" id="IPR049449">
    <property type="entry name" value="TesB_ACOT8-like_N"/>
</dbReference>
<dbReference type="CDD" id="cd03444">
    <property type="entry name" value="Thioesterase_II_repeat1"/>
    <property type="match status" value="1"/>
</dbReference>
<dbReference type="PANTHER" id="PTHR11066:SF34">
    <property type="entry name" value="ACYL-COENZYME A THIOESTERASE 8"/>
    <property type="match status" value="1"/>
</dbReference>
<dbReference type="InterPro" id="IPR042171">
    <property type="entry name" value="Acyl-CoA_hotdog"/>
</dbReference>
<name>A0A848KXY4_9ACTN</name>
<feature type="domain" description="Acyl-CoA thioesterase-like N-terminal HotDog" evidence="3">
    <location>
        <begin position="36"/>
        <end position="115"/>
    </location>
</feature>
<evidence type="ECO:0000259" key="4">
    <source>
        <dbReference type="Pfam" id="PF20789"/>
    </source>
</evidence>
<dbReference type="InterPro" id="IPR049450">
    <property type="entry name" value="ACOT8-like_C"/>
</dbReference>
<feature type="domain" description="Acyl-CoA thioesterase-like C-terminal" evidence="4">
    <location>
        <begin position="164"/>
        <end position="268"/>
    </location>
</feature>
<evidence type="ECO:0000256" key="2">
    <source>
        <dbReference type="ARBA" id="ARBA00022801"/>
    </source>
</evidence>
<dbReference type="GO" id="GO:0006637">
    <property type="term" value="P:acyl-CoA metabolic process"/>
    <property type="evidence" value="ECO:0007669"/>
    <property type="project" value="InterPro"/>
</dbReference>
<comment type="caution">
    <text evidence="5">The sequence shown here is derived from an EMBL/GenBank/DDBJ whole genome shotgun (WGS) entry which is preliminary data.</text>
</comment>
<evidence type="ECO:0000256" key="1">
    <source>
        <dbReference type="ARBA" id="ARBA00006538"/>
    </source>
</evidence>
<dbReference type="Pfam" id="PF13622">
    <property type="entry name" value="4HBT_3"/>
    <property type="match status" value="1"/>
</dbReference>
<accession>A0A848KXY4</accession>
<reference evidence="5 6" key="1">
    <citation type="submission" date="2020-04" db="EMBL/GenBank/DDBJ databases">
        <title>Gordonia sp. nov. TBRC 11910.</title>
        <authorList>
            <person name="Suriyachadkun C."/>
        </authorList>
    </citation>
    <scope>NUCLEOTIDE SEQUENCE [LARGE SCALE GENOMIC DNA]</scope>
    <source>
        <strain evidence="5 6">TBRC 11910</strain>
    </source>
</reference>
<dbReference type="AlphaFoldDB" id="A0A848KXY4"/>
<keyword evidence="6" id="KW-1185">Reference proteome</keyword>
<proteinExistence type="inferred from homology"/>
<sequence>MTETESAGATSSRMAELMSFTREGDTFTARTPGASANGRLFGGLIAARALAAAGATVDTEKLPHSLHSYFIRGGQYGVDVTLSVERVRDGKSFATRRVTVEQNDVAIFEMICSFHRPEPGTDGHTPPVPSLALEDSVEVGTSFPLTVDFEMRGRPDDPEPFVLPPFWIRSRLPVDDDPLLRYCVLTLLSDIGPVPAARPPGTDLAELGTSKFATSLDHSIWFHRPFDPHEWHSYDITPVTTGNARGLVRGAIVNRDGVRIASTAQEALWRE</sequence>
<protein>
    <submittedName>
        <fullName evidence="5">Acyl-CoA thioesterase II</fullName>
    </submittedName>
</protein>
<dbReference type="EMBL" id="JABBNB010000020">
    <property type="protein sequence ID" value="NMO03209.1"/>
    <property type="molecule type" value="Genomic_DNA"/>
</dbReference>
<organism evidence="5 6">
    <name type="scientific">Gordonia asplenii</name>
    <dbReference type="NCBI Taxonomy" id="2725283"/>
    <lineage>
        <taxon>Bacteria</taxon>
        <taxon>Bacillati</taxon>
        <taxon>Actinomycetota</taxon>
        <taxon>Actinomycetes</taxon>
        <taxon>Mycobacteriales</taxon>
        <taxon>Gordoniaceae</taxon>
        <taxon>Gordonia</taxon>
    </lineage>
</organism>
<dbReference type="RefSeq" id="WP_170195702.1">
    <property type="nucleotide sequence ID" value="NZ_JABBNB010000020.1"/>
</dbReference>
<dbReference type="Proteomes" id="UP000550729">
    <property type="component" value="Unassembled WGS sequence"/>
</dbReference>
<dbReference type="Gene3D" id="2.40.160.210">
    <property type="entry name" value="Acyl-CoA thioesterase, double hotdog domain"/>
    <property type="match status" value="1"/>
</dbReference>
<gene>
    <name evidence="5" type="ORF">HH308_18505</name>
</gene>
<comment type="similarity">
    <text evidence="1">Belongs to the C/M/P thioester hydrolase family.</text>
</comment>
<keyword evidence="2" id="KW-0378">Hydrolase</keyword>
<dbReference type="GO" id="GO:0047617">
    <property type="term" value="F:fatty acyl-CoA hydrolase activity"/>
    <property type="evidence" value="ECO:0007669"/>
    <property type="project" value="InterPro"/>
</dbReference>
<evidence type="ECO:0000313" key="5">
    <source>
        <dbReference type="EMBL" id="NMO03209.1"/>
    </source>
</evidence>
<evidence type="ECO:0000313" key="6">
    <source>
        <dbReference type="Proteomes" id="UP000550729"/>
    </source>
</evidence>
<dbReference type="GO" id="GO:0009062">
    <property type="term" value="P:fatty acid catabolic process"/>
    <property type="evidence" value="ECO:0007669"/>
    <property type="project" value="TreeGrafter"/>
</dbReference>
<dbReference type="SUPFAM" id="SSF54637">
    <property type="entry name" value="Thioesterase/thiol ester dehydrase-isomerase"/>
    <property type="match status" value="2"/>
</dbReference>
<evidence type="ECO:0000259" key="3">
    <source>
        <dbReference type="Pfam" id="PF13622"/>
    </source>
</evidence>